<protein>
    <recommendedName>
        <fullName evidence="4">Lipoprotein</fullName>
    </recommendedName>
</protein>
<keyword evidence="1" id="KW-0472">Membrane</keyword>
<evidence type="ECO:0000313" key="3">
    <source>
        <dbReference type="Proteomes" id="UP000004117"/>
    </source>
</evidence>
<evidence type="ECO:0000313" key="2">
    <source>
        <dbReference type="EMBL" id="EJV13268.1"/>
    </source>
</evidence>
<proteinExistence type="predicted"/>
<accession>A0AAV3GHT8</accession>
<comment type="caution">
    <text evidence="2">The sequence shown here is derived from an EMBL/GenBank/DDBJ whole genome shotgun (WGS) entry which is preliminary data.</text>
</comment>
<dbReference type="Proteomes" id="UP000004117">
    <property type="component" value="Unassembled WGS sequence"/>
</dbReference>
<keyword evidence="1" id="KW-1133">Transmembrane helix</keyword>
<organism evidence="2 3">
    <name type="scientific">Enterococcus faecalis ERV63</name>
    <dbReference type="NCBI Taxonomy" id="1134793"/>
    <lineage>
        <taxon>Bacteria</taxon>
        <taxon>Bacillati</taxon>
        <taxon>Bacillota</taxon>
        <taxon>Bacilli</taxon>
        <taxon>Lactobacillales</taxon>
        <taxon>Enterococcaceae</taxon>
        <taxon>Enterococcus</taxon>
    </lineage>
</organism>
<evidence type="ECO:0008006" key="4">
    <source>
        <dbReference type="Google" id="ProtNLM"/>
    </source>
</evidence>
<dbReference type="EMBL" id="ALZR01000114">
    <property type="protein sequence ID" value="EJV13268.1"/>
    <property type="molecule type" value="Genomic_DNA"/>
</dbReference>
<evidence type="ECO:0000256" key="1">
    <source>
        <dbReference type="SAM" id="Phobius"/>
    </source>
</evidence>
<keyword evidence="1" id="KW-0812">Transmembrane</keyword>
<reference evidence="2 3" key="1">
    <citation type="submission" date="2012-04" db="EMBL/GenBank/DDBJ databases">
        <authorList>
            <person name="Weinstock G."/>
            <person name="Sodergren E."/>
            <person name="Lobos E.A."/>
            <person name="Fulton L."/>
            <person name="Fulton R."/>
            <person name="Courtney L."/>
            <person name="Fronick C."/>
            <person name="O'Laughlin M."/>
            <person name="Godfrey J."/>
            <person name="Wilson R.M."/>
            <person name="Miner T."/>
            <person name="Farmer C."/>
            <person name="Delehaunty K."/>
            <person name="Cordes M."/>
            <person name="Minx P."/>
            <person name="Tomlinson C."/>
            <person name="Chen J."/>
            <person name="Wollam A."/>
            <person name="Pepin K.H."/>
            <person name="Bhonagiri V."/>
            <person name="Zhang X."/>
            <person name="Suruliraj S."/>
            <person name="Warren W."/>
            <person name="Mitreva M."/>
            <person name="Mardis E.R."/>
            <person name="Wilson R.K."/>
        </authorList>
    </citation>
    <scope>NUCLEOTIDE SEQUENCE [LARGE SCALE GENOMIC DNA]</scope>
    <source>
        <strain evidence="2 3">ERV63</strain>
    </source>
</reference>
<sequence>MKDKKFSPLTIICVIIGICWVVSIVGIGYFISHPEIIGHWFSRLISGFK</sequence>
<feature type="transmembrane region" description="Helical" evidence="1">
    <location>
        <begin position="9"/>
        <end position="31"/>
    </location>
</feature>
<dbReference type="AlphaFoldDB" id="A0AAV3GHT8"/>
<gene>
    <name evidence="2" type="ORF">HMPREF1336_02974</name>
</gene>
<name>A0AAV3GHT8_ENTFL</name>